<organism evidence="1 2">
    <name type="scientific">Porphyromonas asaccharolytica (strain ATCC 25260 / DSM 20707 / BCRC 10618 / CCUG 7834 / JCM 6326 / LMG 13178 / VPI 4198 / B440)</name>
    <name type="common">Bacteroides asaccharolyticus</name>
    <dbReference type="NCBI Taxonomy" id="879243"/>
    <lineage>
        <taxon>Bacteria</taxon>
        <taxon>Pseudomonadati</taxon>
        <taxon>Bacteroidota</taxon>
        <taxon>Bacteroidia</taxon>
        <taxon>Bacteroidales</taxon>
        <taxon>Porphyromonadaceae</taxon>
        <taxon>Porphyromonas</taxon>
    </lineage>
</organism>
<keyword evidence="2" id="KW-1185">Reference proteome</keyword>
<proteinExistence type="predicted"/>
<dbReference type="Proteomes" id="UP000006545">
    <property type="component" value="Chromosome"/>
</dbReference>
<gene>
    <name evidence="1" type="ordered locus">Poras_1073</name>
</gene>
<evidence type="ECO:0000313" key="1">
    <source>
        <dbReference type="EMBL" id="AEE13015.1"/>
    </source>
</evidence>
<dbReference type="STRING" id="879243.Poras_1073"/>
<reference evidence="2" key="1">
    <citation type="submission" date="2011-04" db="EMBL/GenBank/DDBJ databases">
        <title>The complete genome of Porphyromonas asaccharolytica DSM 20707.</title>
        <authorList>
            <person name="Lucas S."/>
            <person name="Han J."/>
            <person name="Lapidus A."/>
            <person name="Bruce D."/>
            <person name="Goodwin L."/>
            <person name="Pitluck S."/>
            <person name="Peters L."/>
            <person name="Kyrpides N."/>
            <person name="Mavromatis K."/>
            <person name="Ivanova N."/>
            <person name="Ovchinnikova G."/>
            <person name="Pagani I."/>
            <person name="Lu M."/>
            <person name="Detter J.C."/>
            <person name="Tapia R."/>
            <person name="Han C."/>
            <person name="Land M."/>
            <person name="Hauser L."/>
            <person name="Markowitz V."/>
            <person name="Cheng J.-F."/>
            <person name="Hugenholtz P."/>
            <person name="Woyke T."/>
            <person name="Wu D."/>
            <person name="Gronow S."/>
            <person name="Wellnitz S."/>
            <person name="Brambilla E."/>
            <person name="Klenk H.-P."/>
            <person name="Eisen J.A."/>
        </authorList>
    </citation>
    <scope>NUCLEOTIDE SEQUENCE [LARGE SCALE GENOMIC DNA]</scope>
    <source>
        <strain evidence="2">ATCC 25260 / DSM 20707 / VPI 4198</strain>
    </source>
</reference>
<sequence>MEHASCYTPRCTRREQCTLWHNALKEVEHSNSLLTITNPQLIDKAGGYDHCPNYHEHKLRRYARGLVWSYNDLTLGQKEQIEAQLNAHFGKSGVIRMRCGYEAISPEEQGFIAETFATHAPAVEPRYQTYEEHYVKPPRIEGRAAHKLLKG</sequence>
<dbReference type="AlphaFoldDB" id="F4KL03"/>
<dbReference type="OrthoDB" id="1013960at2"/>
<protein>
    <submittedName>
        <fullName evidence="1">Uncharacterized protein</fullName>
    </submittedName>
</protein>
<dbReference type="HOGENOM" id="CLU_1729710_0_0_10"/>
<dbReference type="EMBL" id="CP002689">
    <property type="protein sequence ID" value="AEE13015.1"/>
    <property type="molecule type" value="Genomic_DNA"/>
</dbReference>
<dbReference type="InterPro" id="IPR045724">
    <property type="entry name" value="DUF6078"/>
</dbReference>
<dbReference type="Pfam" id="PF19555">
    <property type="entry name" value="DUF6078"/>
    <property type="match status" value="1"/>
</dbReference>
<dbReference type="RefSeq" id="WP_013760477.1">
    <property type="nucleotide sequence ID" value="NC_015501.1"/>
</dbReference>
<dbReference type="eggNOG" id="ENOG50342P0">
    <property type="taxonomic scope" value="Bacteria"/>
</dbReference>
<evidence type="ECO:0000313" key="2">
    <source>
        <dbReference type="Proteomes" id="UP000006545"/>
    </source>
</evidence>
<dbReference type="KEGG" id="pah:Poras_1073"/>
<name>F4KL03_PORAD</name>
<accession>F4KL03</accession>